<organism evidence="1 2">
    <name type="scientific">Stylosanthes scabra</name>
    <dbReference type="NCBI Taxonomy" id="79078"/>
    <lineage>
        <taxon>Eukaryota</taxon>
        <taxon>Viridiplantae</taxon>
        <taxon>Streptophyta</taxon>
        <taxon>Embryophyta</taxon>
        <taxon>Tracheophyta</taxon>
        <taxon>Spermatophyta</taxon>
        <taxon>Magnoliopsida</taxon>
        <taxon>eudicotyledons</taxon>
        <taxon>Gunneridae</taxon>
        <taxon>Pentapetalae</taxon>
        <taxon>rosids</taxon>
        <taxon>fabids</taxon>
        <taxon>Fabales</taxon>
        <taxon>Fabaceae</taxon>
        <taxon>Papilionoideae</taxon>
        <taxon>50 kb inversion clade</taxon>
        <taxon>dalbergioids sensu lato</taxon>
        <taxon>Dalbergieae</taxon>
        <taxon>Pterocarpus clade</taxon>
        <taxon>Stylosanthes</taxon>
    </lineage>
</organism>
<comment type="caution">
    <text evidence="1">The sequence shown here is derived from an EMBL/GenBank/DDBJ whole genome shotgun (WGS) entry which is preliminary data.</text>
</comment>
<keyword evidence="2" id="KW-1185">Reference proteome</keyword>
<dbReference type="EMBL" id="JASCZI010218095">
    <property type="protein sequence ID" value="MED6202973.1"/>
    <property type="molecule type" value="Genomic_DNA"/>
</dbReference>
<reference evidence="1 2" key="1">
    <citation type="journal article" date="2023" name="Plants (Basel)">
        <title>Bridging the Gap: Combining Genomics and Transcriptomics Approaches to Understand Stylosanthes scabra, an Orphan Legume from the Brazilian Caatinga.</title>
        <authorList>
            <person name="Ferreira-Neto J.R.C."/>
            <person name="da Silva M.D."/>
            <person name="Binneck E."/>
            <person name="de Melo N.F."/>
            <person name="da Silva R.H."/>
            <person name="de Melo A.L.T.M."/>
            <person name="Pandolfi V."/>
            <person name="Bustamante F.O."/>
            <person name="Brasileiro-Vidal A.C."/>
            <person name="Benko-Iseppon A.M."/>
        </authorList>
    </citation>
    <scope>NUCLEOTIDE SEQUENCE [LARGE SCALE GENOMIC DNA]</scope>
    <source>
        <tissue evidence="1">Leaves</tissue>
    </source>
</reference>
<sequence>MKVVVVTSIAASEVVVVIATSYSYFPIVSLSKLRHHLTAGCCPPVFQRFVVPLLCIAMT</sequence>
<gene>
    <name evidence="1" type="ORF">PIB30_110950</name>
</gene>
<proteinExistence type="predicted"/>
<dbReference type="Proteomes" id="UP001341840">
    <property type="component" value="Unassembled WGS sequence"/>
</dbReference>
<accession>A0ABU6Y2J4</accession>
<evidence type="ECO:0000313" key="1">
    <source>
        <dbReference type="EMBL" id="MED6202973.1"/>
    </source>
</evidence>
<name>A0ABU6Y2J4_9FABA</name>
<feature type="non-terminal residue" evidence="1">
    <location>
        <position position="59"/>
    </location>
</feature>
<protein>
    <submittedName>
        <fullName evidence="1">Uncharacterized protein</fullName>
    </submittedName>
</protein>
<evidence type="ECO:0000313" key="2">
    <source>
        <dbReference type="Proteomes" id="UP001341840"/>
    </source>
</evidence>